<reference evidence="1 2" key="1">
    <citation type="submission" date="2015-08" db="EMBL/GenBank/DDBJ databases">
        <title>Next Generation Sequencing and Analysis of the Genome of Puccinia sorghi L Schw, the Causal Agent of Maize Common Rust.</title>
        <authorList>
            <person name="Rochi L."/>
            <person name="Burguener G."/>
            <person name="Darino M."/>
            <person name="Turjanski A."/>
            <person name="Kreff E."/>
            <person name="Dieguez M.J."/>
            <person name="Sacco F."/>
        </authorList>
    </citation>
    <scope>NUCLEOTIDE SEQUENCE [LARGE SCALE GENOMIC DNA]</scope>
    <source>
        <strain evidence="1 2">RO10H11247</strain>
    </source>
</reference>
<dbReference type="STRING" id="27349.A0A0L6VDZ4"/>
<dbReference type="Proteomes" id="UP000037035">
    <property type="component" value="Unassembled WGS sequence"/>
</dbReference>
<accession>A0A0L6VDZ4</accession>
<dbReference type="PANTHER" id="PTHR11439">
    <property type="entry name" value="GAG-POL-RELATED RETROTRANSPOSON"/>
    <property type="match status" value="1"/>
</dbReference>
<dbReference type="VEuPathDB" id="FungiDB:VP01_1821g5"/>
<evidence type="ECO:0008006" key="3">
    <source>
        <dbReference type="Google" id="ProtNLM"/>
    </source>
</evidence>
<dbReference type="PANTHER" id="PTHR11439:SF486">
    <property type="entry name" value="RLK (RECEPTOR-LIKE KINASE) PROTEIN, PUTATIVE-RELATED"/>
    <property type="match status" value="1"/>
</dbReference>
<comment type="caution">
    <text evidence="1">The sequence shown here is derived from an EMBL/GenBank/DDBJ whole genome shotgun (WGS) entry which is preliminary data.</text>
</comment>
<organism evidence="1 2">
    <name type="scientific">Puccinia sorghi</name>
    <dbReference type="NCBI Taxonomy" id="27349"/>
    <lineage>
        <taxon>Eukaryota</taxon>
        <taxon>Fungi</taxon>
        <taxon>Dikarya</taxon>
        <taxon>Basidiomycota</taxon>
        <taxon>Pucciniomycotina</taxon>
        <taxon>Pucciniomycetes</taxon>
        <taxon>Pucciniales</taxon>
        <taxon>Pucciniaceae</taxon>
        <taxon>Puccinia</taxon>
    </lineage>
</organism>
<dbReference type="CDD" id="cd09272">
    <property type="entry name" value="RNase_HI_RT_Ty1"/>
    <property type="match status" value="1"/>
</dbReference>
<evidence type="ECO:0000313" key="2">
    <source>
        <dbReference type="Proteomes" id="UP000037035"/>
    </source>
</evidence>
<name>A0A0L6VDZ4_9BASI</name>
<keyword evidence="2" id="KW-1185">Reference proteome</keyword>
<protein>
    <recommendedName>
        <fullName evidence="3">Reverse transcriptase Ty1/copia-type domain-containing protein</fullName>
    </recommendedName>
</protein>
<dbReference type="EMBL" id="LAVV01006639">
    <property type="protein sequence ID" value="KNZ58996.1"/>
    <property type="molecule type" value="Genomic_DNA"/>
</dbReference>
<gene>
    <name evidence="1" type="ORF">VP01_1821g5</name>
</gene>
<dbReference type="OrthoDB" id="1298236at2759"/>
<evidence type="ECO:0000313" key="1">
    <source>
        <dbReference type="EMBL" id="KNZ58996.1"/>
    </source>
</evidence>
<dbReference type="AlphaFoldDB" id="A0A0L6VDZ4"/>
<sequence length="259" mass="30093">MLLLYSLHKNLQFNVQGAFLHAPLNEDVIFFHVDNLILVGPGNNFEHKFEKRFRSSSCHDPNTILVDCKTSGILLTPNLKLREACDDNHVRFRKLKINYHSAIGILNHITQITRPNINYVLSSLACFSVKPGMTHRNEVKKVWQYLKGTAELKLTLEINKPDHLLQIFSDTSWRDDPINRTSQSGYLCFLFGSLISWNRLKERSVTYSSTEVELNPLVNLFHEVVWLKALLSELWNIQMDSPNHFIDDPDFNERLLKNF</sequence>
<proteinExistence type="predicted"/>